<dbReference type="SMART" id="SM00054">
    <property type="entry name" value="EFh"/>
    <property type="match status" value="2"/>
</dbReference>
<gene>
    <name evidence="4" type="ORF">BSP0115_LOCUS17901</name>
</gene>
<dbReference type="CDD" id="cd00051">
    <property type="entry name" value="EFh"/>
    <property type="match status" value="1"/>
</dbReference>
<dbReference type="EMBL" id="HBFS01026714">
    <property type="protein sequence ID" value="CAD8924637.1"/>
    <property type="molecule type" value="Transcribed_RNA"/>
</dbReference>
<dbReference type="Gene3D" id="1.10.238.10">
    <property type="entry name" value="EF-hand"/>
    <property type="match status" value="1"/>
</dbReference>
<keyword evidence="1" id="KW-0106">Calcium</keyword>
<keyword evidence="2" id="KW-0175">Coiled coil</keyword>
<evidence type="ECO:0000313" key="4">
    <source>
        <dbReference type="EMBL" id="CAD8924637.1"/>
    </source>
</evidence>
<name>A0A7S1GD85_9STRA</name>
<dbReference type="AlphaFoldDB" id="A0A7S1GD85"/>
<dbReference type="InterPro" id="IPR018247">
    <property type="entry name" value="EF_Hand_1_Ca_BS"/>
</dbReference>
<dbReference type="InterPro" id="IPR011992">
    <property type="entry name" value="EF-hand-dom_pair"/>
</dbReference>
<dbReference type="PROSITE" id="PS50222">
    <property type="entry name" value="EF_HAND_2"/>
    <property type="match status" value="2"/>
</dbReference>
<dbReference type="GO" id="GO:0005509">
    <property type="term" value="F:calcium ion binding"/>
    <property type="evidence" value="ECO:0007669"/>
    <property type="project" value="InterPro"/>
</dbReference>
<evidence type="ECO:0000259" key="3">
    <source>
        <dbReference type="PROSITE" id="PS50222"/>
    </source>
</evidence>
<organism evidence="4">
    <name type="scientific">Bicosoecida sp. CB-2014</name>
    <dbReference type="NCBI Taxonomy" id="1486930"/>
    <lineage>
        <taxon>Eukaryota</taxon>
        <taxon>Sar</taxon>
        <taxon>Stramenopiles</taxon>
        <taxon>Bigyra</taxon>
        <taxon>Opalozoa</taxon>
        <taxon>Bicosoecida</taxon>
    </lineage>
</organism>
<dbReference type="SUPFAM" id="SSF47473">
    <property type="entry name" value="EF-hand"/>
    <property type="match status" value="1"/>
</dbReference>
<protein>
    <recommendedName>
        <fullName evidence="3">EF-hand domain-containing protein</fullName>
    </recommendedName>
</protein>
<sequence>MAAEGKMAVEDFSDEDDDFDLLKQAVTDSFNKYDADNSGAIDAKEFKNLMEDIGEELEDAELEAALKKMDKDGSGKIELDEFIKWWEDEDA</sequence>
<evidence type="ECO:0000256" key="2">
    <source>
        <dbReference type="SAM" id="Coils"/>
    </source>
</evidence>
<dbReference type="PROSITE" id="PS00018">
    <property type="entry name" value="EF_HAND_1"/>
    <property type="match status" value="2"/>
</dbReference>
<reference evidence="4" key="1">
    <citation type="submission" date="2021-01" db="EMBL/GenBank/DDBJ databases">
        <authorList>
            <person name="Corre E."/>
            <person name="Pelletier E."/>
            <person name="Niang G."/>
            <person name="Scheremetjew M."/>
            <person name="Finn R."/>
            <person name="Kale V."/>
            <person name="Holt S."/>
            <person name="Cochrane G."/>
            <person name="Meng A."/>
            <person name="Brown T."/>
            <person name="Cohen L."/>
        </authorList>
    </citation>
    <scope>NUCLEOTIDE SEQUENCE</scope>
    <source>
        <strain evidence="4">Ms1</strain>
    </source>
</reference>
<dbReference type="Pfam" id="PF13499">
    <property type="entry name" value="EF-hand_7"/>
    <property type="match status" value="1"/>
</dbReference>
<dbReference type="InterPro" id="IPR002048">
    <property type="entry name" value="EF_hand_dom"/>
</dbReference>
<accession>A0A7S1GD85</accession>
<feature type="domain" description="EF-hand" evidence="3">
    <location>
        <begin position="57"/>
        <end position="91"/>
    </location>
</feature>
<proteinExistence type="predicted"/>
<evidence type="ECO:0000256" key="1">
    <source>
        <dbReference type="ARBA" id="ARBA00022837"/>
    </source>
</evidence>
<feature type="domain" description="EF-hand" evidence="3">
    <location>
        <begin position="21"/>
        <end position="56"/>
    </location>
</feature>
<feature type="coiled-coil region" evidence="2">
    <location>
        <begin position="43"/>
        <end position="70"/>
    </location>
</feature>